<protein>
    <submittedName>
        <fullName evidence="2">Transposase</fullName>
    </submittedName>
</protein>
<accession>A0A1I7WSI9</accession>
<reference evidence="2" key="1">
    <citation type="submission" date="2016-11" db="UniProtKB">
        <authorList>
            <consortium name="WormBaseParasite"/>
        </authorList>
    </citation>
    <scope>IDENTIFICATION</scope>
</reference>
<evidence type="ECO:0000313" key="2">
    <source>
        <dbReference type="WBParaSite" id="Hba_08131"/>
    </source>
</evidence>
<dbReference type="Proteomes" id="UP000095283">
    <property type="component" value="Unplaced"/>
</dbReference>
<proteinExistence type="predicted"/>
<organism evidence="1 2">
    <name type="scientific">Heterorhabditis bacteriophora</name>
    <name type="common">Entomopathogenic nematode worm</name>
    <dbReference type="NCBI Taxonomy" id="37862"/>
    <lineage>
        <taxon>Eukaryota</taxon>
        <taxon>Metazoa</taxon>
        <taxon>Ecdysozoa</taxon>
        <taxon>Nematoda</taxon>
        <taxon>Chromadorea</taxon>
        <taxon>Rhabditida</taxon>
        <taxon>Rhabditina</taxon>
        <taxon>Rhabditomorpha</taxon>
        <taxon>Strongyloidea</taxon>
        <taxon>Heterorhabditidae</taxon>
        <taxon>Heterorhabditis</taxon>
    </lineage>
</organism>
<dbReference type="AlphaFoldDB" id="A0A1I7WSI9"/>
<dbReference type="WBParaSite" id="Hba_08131">
    <property type="protein sequence ID" value="Hba_08131"/>
    <property type="gene ID" value="Hba_08131"/>
</dbReference>
<name>A0A1I7WSI9_HETBA</name>
<evidence type="ECO:0000313" key="1">
    <source>
        <dbReference type="Proteomes" id="UP000095283"/>
    </source>
</evidence>
<keyword evidence="1" id="KW-1185">Reference proteome</keyword>
<sequence>MNRYNLLSSAYVLSVNLTSEPYTDNKNKEIYKGMKADATATTRAKRKPVGLIYHP</sequence>